<dbReference type="PANTHER" id="PTHR42720:SF1">
    <property type="entry name" value="GLYCEROL 3-PHOSPHATE OXIDASE"/>
    <property type="match status" value="1"/>
</dbReference>
<comment type="caution">
    <text evidence="4">The sequence shown here is derived from an EMBL/GenBank/DDBJ whole genome shotgun (WGS) entry which is preliminary data.</text>
</comment>
<gene>
    <name evidence="4" type="ORF">IAB07_02695</name>
</gene>
<keyword evidence="1" id="KW-0472">Membrane</keyword>
<proteinExistence type="predicted"/>
<protein>
    <submittedName>
        <fullName evidence="4">FAD-dependent oxidoreductase</fullName>
    </submittedName>
</protein>
<evidence type="ECO:0000313" key="5">
    <source>
        <dbReference type="Proteomes" id="UP000824145"/>
    </source>
</evidence>
<dbReference type="Pfam" id="PF04324">
    <property type="entry name" value="Fer2_BFD"/>
    <property type="match status" value="1"/>
</dbReference>
<feature type="transmembrane region" description="Helical" evidence="1">
    <location>
        <begin position="7"/>
        <end position="26"/>
    </location>
</feature>
<reference evidence="4" key="1">
    <citation type="submission" date="2020-10" db="EMBL/GenBank/DDBJ databases">
        <authorList>
            <person name="Gilroy R."/>
        </authorList>
    </citation>
    <scope>NUCLEOTIDE SEQUENCE</scope>
    <source>
        <strain evidence="4">9366</strain>
    </source>
</reference>
<keyword evidence="1" id="KW-1133">Transmembrane helix</keyword>
<dbReference type="PROSITE" id="PS51257">
    <property type="entry name" value="PROKAR_LIPOPROTEIN"/>
    <property type="match status" value="1"/>
</dbReference>
<dbReference type="CDD" id="cd19946">
    <property type="entry name" value="GlpA-like_Fer2_BFD-like"/>
    <property type="match status" value="1"/>
</dbReference>
<reference evidence="4" key="2">
    <citation type="journal article" date="2021" name="PeerJ">
        <title>Extensive microbial diversity within the chicken gut microbiome revealed by metagenomics and culture.</title>
        <authorList>
            <person name="Gilroy R."/>
            <person name="Ravi A."/>
            <person name="Getino M."/>
            <person name="Pursley I."/>
            <person name="Horton D.L."/>
            <person name="Alikhan N.F."/>
            <person name="Baker D."/>
            <person name="Gharbi K."/>
            <person name="Hall N."/>
            <person name="Watson M."/>
            <person name="Adriaenssens E.M."/>
            <person name="Foster-Nyarko E."/>
            <person name="Jarju S."/>
            <person name="Secka A."/>
            <person name="Antonio M."/>
            <person name="Oren A."/>
            <person name="Chaudhuri R.R."/>
            <person name="La Ragione R."/>
            <person name="Hildebrand F."/>
            <person name="Pallen M.J."/>
        </authorList>
    </citation>
    <scope>NUCLEOTIDE SEQUENCE</scope>
    <source>
        <strain evidence="4">9366</strain>
    </source>
</reference>
<dbReference type="InterPro" id="IPR007419">
    <property type="entry name" value="BFD-like_2Fe2S-bd_dom"/>
</dbReference>
<dbReference type="Pfam" id="PF01266">
    <property type="entry name" value="DAO"/>
    <property type="match status" value="1"/>
</dbReference>
<dbReference type="AlphaFoldDB" id="A0A9D1SJN3"/>
<feature type="domain" description="BFD-like [2Fe-2S]-binding" evidence="3">
    <location>
        <begin position="405"/>
        <end position="459"/>
    </location>
</feature>
<evidence type="ECO:0000259" key="3">
    <source>
        <dbReference type="Pfam" id="PF04324"/>
    </source>
</evidence>
<dbReference type="SUPFAM" id="SSF54373">
    <property type="entry name" value="FAD-linked reductases, C-terminal domain"/>
    <property type="match status" value="1"/>
</dbReference>
<sequence>MKEKYDVAIIGAGVIGCAVASFLSAFEGDVVVLESAHDIACGASKANSGIVHGGFDALPGTLKAKFNVLGCAVMESESKRLDFPYRNNGSMVLAFDESEKEILNVLFERGIKNGVTGLKILSGEEARKREPNLSEKVVAALLCASAGITSPYEMTAAYGENACENGAEFFFEKRAAKIRQEGERLAVFTQTGESTRVRAVVNCAGVHADEVCAAYEGAHEKEMPVFKITPRRGEYILFDKTEGGRVNSTLFHTPTRLGKGILVTPTVHGNLLAGPTADDIGEKDDVRTTAEGGARVSEGAKKSVPSLDMRTAITRFAGVRAHPSGDDFILGKAFDGWYNAAGIESPGLTCAPAIGKFLAQEIAGDLSLKEKSNYIGERKAIRAFAAMSSEERAEAIKRDPAYGRIVCRCEQVTEAEIVASIRRPLGARDLDGIKRRTRAGMGRCQSGFCMPRTAEILARELGKDINQTTKFGGGSLMTEGYIDE</sequence>
<dbReference type="Gene3D" id="3.30.9.10">
    <property type="entry name" value="D-Amino Acid Oxidase, subunit A, domain 2"/>
    <property type="match status" value="1"/>
</dbReference>
<keyword evidence="1" id="KW-0812">Transmembrane</keyword>
<evidence type="ECO:0000313" key="4">
    <source>
        <dbReference type="EMBL" id="HIU62661.1"/>
    </source>
</evidence>
<dbReference type="InterPro" id="IPR036188">
    <property type="entry name" value="FAD/NAD-bd_sf"/>
</dbReference>
<evidence type="ECO:0000259" key="2">
    <source>
        <dbReference type="Pfam" id="PF01266"/>
    </source>
</evidence>
<dbReference type="InterPro" id="IPR052745">
    <property type="entry name" value="G3P_Oxidase/Oxidoreductase"/>
</dbReference>
<dbReference type="Gene3D" id="3.50.50.60">
    <property type="entry name" value="FAD/NAD(P)-binding domain"/>
    <property type="match status" value="1"/>
</dbReference>
<dbReference type="EMBL" id="DVNJ01000015">
    <property type="protein sequence ID" value="HIU62661.1"/>
    <property type="molecule type" value="Genomic_DNA"/>
</dbReference>
<evidence type="ECO:0000256" key="1">
    <source>
        <dbReference type="SAM" id="Phobius"/>
    </source>
</evidence>
<accession>A0A9D1SJN3</accession>
<dbReference type="InterPro" id="IPR006076">
    <property type="entry name" value="FAD-dep_OxRdtase"/>
</dbReference>
<dbReference type="Proteomes" id="UP000824145">
    <property type="component" value="Unassembled WGS sequence"/>
</dbReference>
<name>A0A9D1SJN3_9FIRM</name>
<dbReference type="SUPFAM" id="SSF51905">
    <property type="entry name" value="FAD/NAD(P)-binding domain"/>
    <property type="match status" value="1"/>
</dbReference>
<organism evidence="4 5">
    <name type="scientific">Candidatus Caccalectryoclostridium excrementigallinarum</name>
    <dbReference type="NCBI Taxonomy" id="2840710"/>
    <lineage>
        <taxon>Bacteria</taxon>
        <taxon>Bacillati</taxon>
        <taxon>Bacillota</taxon>
        <taxon>Clostridia</taxon>
        <taxon>Christensenellales</taxon>
        <taxon>Christensenellaceae</taxon>
        <taxon>Christensenellaceae incertae sedis</taxon>
        <taxon>Candidatus Caccalectryoclostridium</taxon>
    </lineage>
</organism>
<dbReference type="PANTHER" id="PTHR42720">
    <property type="entry name" value="GLYCEROL-3-PHOSPHATE DEHYDROGENASE"/>
    <property type="match status" value="1"/>
</dbReference>
<feature type="domain" description="FAD dependent oxidoreductase" evidence="2">
    <location>
        <begin position="6"/>
        <end position="360"/>
    </location>
</feature>
<dbReference type="Gene3D" id="1.10.10.1100">
    <property type="entry name" value="BFD-like [2Fe-2S]-binding domain"/>
    <property type="match status" value="1"/>
</dbReference>
<dbReference type="InterPro" id="IPR041854">
    <property type="entry name" value="BFD-like_2Fe2S-bd_dom_sf"/>
</dbReference>